<evidence type="ECO:0000256" key="1">
    <source>
        <dbReference type="SAM" id="SignalP"/>
    </source>
</evidence>
<feature type="chain" id="PRO_5045854169" description="Secreted protein" evidence="1">
    <location>
        <begin position="26"/>
        <end position="72"/>
    </location>
</feature>
<dbReference type="Proteomes" id="UP000609651">
    <property type="component" value="Unassembled WGS sequence"/>
</dbReference>
<keyword evidence="1" id="KW-0732">Signal</keyword>
<keyword evidence="3" id="KW-1185">Reference proteome</keyword>
<accession>A0ABX1VJG4</accession>
<proteinExistence type="predicted"/>
<dbReference type="RefSeq" id="WP_171189317.1">
    <property type="nucleotide sequence ID" value="NZ_WTPX01000151.1"/>
</dbReference>
<organism evidence="2 3">
    <name type="scientific">Alienimonas chondri</name>
    <dbReference type="NCBI Taxonomy" id="2681879"/>
    <lineage>
        <taxon>Bacteria</taxon>
        <taxon>Pseudomonadati</taxon>
        <taxon>Planctomycetota</taxon>
        <taxon>Planctomycetia</taxon>
        <taxon>Planctomycetales</taxon>
        <taxon>Planctomycetaceae</taxon>
        <taxon>Alienimonas</taxon>
    </lineage>
</organism>
<sequence>MTSRSMHRLASPLSALTLSFVAALAGCGGPEDGMLPQTEEIYPGATDEQRQRAMRDSDYAAQLEKELQQGGE</sequence>
<gene>
    <name evidence="2" type="ORF">LzC2_35150</name>
</gene>
<dbReference type="PROSITE" id="PS51257">
    <property type="entry name" value="PROKAR_LIPOPROTEIN"/>
    <property type="match status" value="1"/>
</dbReference>
<evidence type="ECO:0008006" key="4">
    <source>
        <dbReference type="Google" id="ProtNLM"/>
    </source>
</evidence>
<evidence type="ECO:0000313" key="2">
    <source>
        <dbReference type="EMBL" id="NNJ27413.1"/>
    </source>
</evidence>
<reference evidence="2 3" key="1">
    <citation type="journal article" date="2020" name="Syst. Appl. Microbiol.">
        <title>Alienimonas chondri sp. nov., a novel planctomycete isolated from the biofilm of the red alga Chondrus crispus.</title>
        <authorList>
            <person name="Vitorino I."/>
            <person name="Albuquerque L."/>
            <person name="Wiegand S."/>
            <person name="Kallscheuer N."/>
            <person name="da Costa M.S."/>
            <person name="Lobo-da-Cunha A."/>
            <person name="Jogler C."/>
            <person name="Lage O.M."/>
        </authorList>
    </citation>
    <scope>NUCLEOTIDE SEQUENCE [LARGE SCALE GENOMIC DNA]</scope>
    <source>
        <strain evidence="2 3">LzC2</strain>
    </source>
</reference>
<dbReference type="EMBL" id="WTPX01000151">
    <property type="protein sequence ID" value="NNJ27413.1"/>
    <property type="molecule type" value="Genomic_DNA"/>
</dbReference>
<evidence type="ECO:0000313" key="3">
    <source>
        <dbReference type="Proteomes" id="UP000609651"/>
    </source>
</evidence>
<protein>
    <recommendedName>
        <fullName evidence="4">Secreted protein</fullName>
    </recommendedName>
</protein>
<feature type="signal peptide" evidence="1">
    <location>
        <begin position="1"/>
        <end position="25"/>
    </location>
</feature>
<comment type="caution">
    <text evidence="2">The sequence shown here is derived from an EMBL/GenBank/DDBJ whole genome shotgun (WGS) entry which is preliminary data.</text>
</comment>
<name>A0ABX1VJG4_9PLAN</name>